<evidence type="ECO:0000313" key="3">
    <source>
        <dbReference type="Proteomes" id="UP000037696"/>
    </source>
</evidence>
<organism evidence="2 3">
    <name type="scientific">Penicillium nordicum</name>
    <dbReference type="NCBI Taxonomy" id="229535"/>
    <lineage>
        <taxon>Eukaryota</taxon>
        <taxon>Fungi</taxon>
        <taxon>Dikarya</taxon>
        <taxon>Ascomycota</taxon>
        <taxon>Pezizomycotina</taxon>
        <taxon>Eurotiomycetes</taxon>
        <taxon>Eurotiomycetidae</taxon>
        <taxon>Eurotiales</taxon>
        <taxon>Aspergillaceae</taxon>
        <taxon>Penicillium</taxon>
    </lineage>
</organism>
<name>A0A0M8P8V1_9EURO</name>
<sequence>MHFALSNVEIVHCSPRTSPGFPRSFLSSLQPFYTIWNMLSIQDQKQQQKLQISGDPQIPEDISRGPN</sequence>
<feature type="region of interest" description="Disordered" evidence="1">
    <location>
        <begin position="46"/>
        <end position="67"/>
    </location>
</feature>
<protein>
    <submittedName>
        <fullName evidence="2">Uncharacterized protein</fullName>
    </submittedName>
</protein>
<dbReference type="Proteomes" id="UP000037696">
    <property type="component" value="Unassembled WGS sequence"/>
</dbReference>
<accession>A0A0M8P8V1</accession>
<dbReference type="AlphaFoldDB" id="A0A0M8P8V1"/>
<evidence type="ECO:0000256" key="1">
    <source>
        <dbReference type="SAM" id="MobiDB-lite"/>
    </source>
</evidence>
<feature type="compositionally biased region" description="Low complexity" evidence="1">
    <location>
        <begin position="46"/>
        <end position="55"/>
    </location>
</feature>
<dbReference type="EMBL" id="LHQQ01000089">
    <property type="protein sequence ID" value="KOS43121.1"/>
    <property type="molecule type" value="Genomic_DNA"/>
</dbReference>
<comment type="caution">
    <text evidence="2">The sequence shown here is derived from an EMBL/GenBank/DDBJ whole genome shotgun (WGS) entry which is preliminary data.</text>
</comment>
<reference evidence="2 3" key="1">
    <citation type="submission" date="2015-08" db="EMBL/GenBank/DDBJ databases">
        <title>Genome sequencing of Penicillium nordicum.</title>
        <authorList>
            <person name="Nguyen H.D."/>
            <person name="Seifert K.A."/>
        </authorList>
    </citation>
    <scope>NUCLEOTIDE SEQUENCE [LARGE SCALE GENOMIC DNA]</scope>
    <source>
        <strain evidence="2 3">DAOMC 185683</strain>
    </source>
</reference>
<proteinExistence type="predicted"/>
<evidence type="ECO:0000313" key="2">
    <source>
        <dbReference type="EMBL" id="KOS43121.1"/>
    </source>
</evidence>
<keyword evidence="3" id="KW-1185">Reference proteome</keyword>
<gene>
    <name evidence="2" type="ORF">ACN38_g5988</name>
</gene>